<protein>
    <recommendedName>
        <fullName evidence="3">Transposase</fullName>
    </recommendedName>
</protein>
<dbReference type="Proteomes" id="UP000289555">
    <property type="component" value="Chromosome"/>
</dbReference>
<dbReference type="EMBL" id="AP019416">
    <property type="protein sequence ID" value="BBI50697.1"/>
    <property type="molecule type" value="Genomic_DNA"/>
</dbReference>
<organism evidence="1 2">
    <name type="scientific">Vreelandella olivaria</name>
    <dbReference type="NCBI Taxonomy" id="390919"/>
    <lineage>
        <taxon>Bacteria</taxon>
        <taxon>Pseudomonadati</taxon>
        <taxon>Pseudomonadota</taxon>
        <taxon>Gammaproteobacteria</taxon>
        <taxon>Oceanospirillales</taxon>
        <taxon>Halomonadaceae</taxon>
        <taxon>Vreelandella</taxon>
    </lineage>
</organism>
<reference evidence="2" key="1">
    <citation type="journal article" date="2019" name="Microbiol. Resour. Announc.">
        <title>Complete Genome Sequence of Halomonas olivaria, a Moderately Halophilic Bacterium Isolated from Olive Processing Effluents, Obtained by Nanopore Sequencing.</title>
        <authorList>
            <person name="Nagata S."/>
            <person name="Ii K.M."/>
            <person name="Tsukimi T."/>
            <person name="Miura M.C."/>
            <person name="Galipon J."/>
            <person name="Arakawa K."/>
        </authorList>
    </citation>
    <scope>NUCLEOTIDE SEQUENCE [LARGE SCALE GENOMIC DNA]</scope>
    <source>
        <strain evidence="2">TYRC17</strain>
    </source>
</reference>
<proteinExistence type="predicted"/>
<evidence type="ECO:0008006" key="3">
    <source>
        <dbReference type="Google" id="ProtNLM"/>
    </source>
</evidence>
<evidence type="ECO:0000313" key="1">
    <source>
        <dbReference type="EMBL" id="BBI50697.1"/>
    </source>
</evidence>
<keyword evidence="2" id="KW-1185">Reference proteome</keyword>
<sequence>MPRFKLYNHDQNAMAVINYQDQFQPGTFDHAVHYLIEHNLNLSVFHLKYRNDGAGRLAYDPDILINILFACSPVRLFACSPVRLFACSPVRLFERHHLQP</sequence>
<name>A0ABM7GJ52_9GAMM</name>
<accession>A0ABM7GJ52</accession>
<gene>
    <name evidence="1" type="ORF">HORIV_31180</name>
</gene>
<evidence type="ECO:0000313" key="2">
    <source>
        <dbReference type="Proteomes" id="UP000289555"/>
    </source>
</evidence>